<dbReference type="OrthoDB" id="5465469at2"/>
<dbReference type="CDD" id="cd00761">
    <property type="entry name" value="Glyco_tranf_GTA_type"/>
    <property type="match status" value="1"/>
</dbReference>
<dbReference type="InterPro" id="IPR029044">
    <property type="entry name" value="Nucleotide-diphossugar_trans"/>
</dbReference>
<dbReference type="RefSeq" id="WP_018302587.1">
    <property type="nucleotide sequence ID" value="NZ_CM003137.1"/>
</dbReference>
<proteinExistence type="predicted"/>
<keyword evidence="2" id="KW-1185">Reference proteome</keyword>
<accession>A0A0D0NT90</accession>
<geneLocation type="plasmid" evidence="1 2">
    <name>pWENMAR1</name>
</geneLocation>
<protein>
    <submittedName>
        <fullName evidence="1">Putative glycosyltransferase</fullName>
    </submittedName>
</protein>
<reference evidence="1 2" key="1">
    <citation type="submission" date="2013-01" db="EMBL/GenBank/DDBJ databases">
        <authorList>
            <person name="Fiebig A."/>
            <person name="Goeker M."/>
            <person name="Klenk H.-P.P."/>
        </authorList>
    </citation>
    <scope>NUCLEOTIDE SEQUENCE [LARGE SCALE GENOMIC DNA]</scope>
    <source>
        <strain evidence="1 2">DSM 24838</strain>
        <plasmid evidence="1 2">pWENMAR1</plasmid>
    </source>
</reference>
<organism evidence="1 2">
    <name type="scientific">Wenxinia marina DSM 24838</name>
    <dbReference type="NCBI Taxonomy" id="1123501"/>
    <lineage>
        <taxon>Bacteria</taxon>
        <taxon>Pseudomonadati</taxon>
        <taxon>Pseudomonadota</taxon>
        <taxon>Alphaproteobacteria</taxon>
        <taxon>Rhodobacterales</taxon>
        <taxon>Roseobacteraceae</taxon>
        <taxon>Wenxinia</taxon>
    </lineage>
</organism>
<evidence type="ECO:0000313" key="2">
    <source>
        <dbReference type="Proteomes" id="UP000035100"/>
    </source>
</evidence>
<sequence>MSAPVSRAPFGRIDVSLTAISSRMEGLAQVLSSLLAQDYPDFRVLLHLSREPHLLDRGVPEPPDAVRRLAEESEGRLDLRYVPNWGPYRKLLPCLFEHWGRSQLVATADDDTIYPEGWLSGLAAAYGVYGCTIAQRGHRMSFDAAGRPTDYRGWMRARATQTPGRLLLPTGKDGVLYNTAHFPVGVLDIDTALRLTPTMDDLWFRWHLASNGVPVHLISTDYTASTFEEAGYADSLYLTYNLSGGNDAAVAALEAHFARSTGWRMADLAREERP</sequence>
<comment type="caution">
    <text evidence="1">The sequence shown here is derived from an EMBL/GenBank/DDBJ whole genome shotgun (WGS) entry which is preliminary data.</text>
</comment>
<dbReference type="GO" id="GO:0016740">
    <property type="term" value="F:transferase activity"/>
    <property type="evidence" value="ECO:0007669"/>
    <property type="project" value="UniProtKB-KW"/>
</dbReference>
<name>A0A0D0NT90_9RHOB</name>
<keyword evidence="1" id="KW-0808">Transferase</keyword>
<dbReference type="Proteomes" id="UP000035100">
    <property type="component" value="Plasmid pWENMAR1"/>
</dbReference>
<dbReference type="EMBL" id="AONG01000001">
    <property type="protein sequence ID" value="KIQ71415.1"/>
    <property type="molecule type" value="Genomic_DNA"/>
</dbReference>
<gene>
    <name evidence="1" type="ORF">Wenmar_04061</name>
</gene>
<dbReference type="eggNOG" id="COG0463">
    <property type="taxonomic scope" value="Bacteria"/>
</dbReference>
<dbReference type="SUPFAM" id="SSF53448">
    <property type="entry name" value="Nucleotide-diphospho-sugar transferases"/>
    <property type="match status" value="1"/>
</dbReference>
<evidence type="ECO:0000313" key="1">
    <source>
        <dbReference type="EMBL" id="KIQ71415.1"/>
    </source>
</evidence>
<keyword evidence="1" id="KW-0614">Plasmid</keyword>
<dbReference type="AlphaFoldDB" id="A0A0D0NT90"/>